<protein>
    <submittedName>
        <fullName evidence="2">Uncharacterized protein</fullName>
    </submittedName>
</protein>
<feature type="region of interest" description="Disordered" evidence="1">
    <location>
        <begin position="234"/>
        <end position="260"/>
    </location>
</feature>
<feature type="region of interest" description="Disordered" evidence="1">
    <location>
        <begin position="126"/>
        <end position="171"/>
    </location>
</feature>
<dbReference type="EMBL" id="CAUYUJ010009846">
    <property type="protein sequence ID" value="CAK0827832.1"/>
    <property type="molecule type" value="Genomic_DNA"/>
</dbReference>
<gene>
    <name evidence="2" type="ORF">PCOR1329_LOCUS27264</name>
</gene>
<organism evidence="2 3">
    <name type="scientific">Prorocentrum cordatum</name>
    <dbReference type="NCBI Taxonomy" id="2364126"/>
    <lineage>
        <taxon>Eukaryota</taxon>
        <taxon>Sar</taxon>
        <taxon>Alveolata</taxon>
        <taxon>Dinophyceae</taxon>
        <taxon>Prorocentrales</taxon>
        <taxon>Prorocentraceae</taxon>
        <taxon>Prorocentrum</taxon>
    </lineage>
</organism>
<feature type="compositionally biased region" description="Low complexity" evidence="1">
    <location>
        <begin position="143"/>
        <end position="153"/>
    </location>
</feature>
<proteinExistence type="predicted"/>
<accession>A0ABN9S993</accession>
<sequence length="372" mass="40966">MVGLCAAYTLGRHRLVHSLRIEIRSAILRYISSRSEVGSWSAFAYGRPMVGLCVAYTMNCRRSTAGEPCANHRPLVSMRKAPIGASLPVGGPAAQDELPRGLQQLLGPGAATLRELRDELRRLRGRMAARRGGRPEDSEYSSEDASSSSGSEDAQPPVSAGAEPGPPGFALGRDFMPLDLFPEPRFHYTGHMARELEVVPAIRVSSDGVARREFEPPSHRAGFWLERLVEKPTLPPADWTPDSDGWAGPGGEPSEPRGWVSSLGRRLVEDAREIMQDWAGEREQANSLAPDAVPPEIFSQDRPGDGEDRLEHDWKGEEMRWRKHYLETLMLTRDAPPFAARAFPSSQSANSRTFASAQHVVSPLRRISAICE</sequence>
<dbReference type="Proteomes" id="UP001189429">
    <property type="component" value="Unassembled WGS sequence"/>
</dbReference>
<reference evidence="2" key="1">
    <citation type="submission" date="2023-10" db="EMBL/GenBank/DDBJ databases">
        <authorList>
            <person name="Chen Y."/>
            <person name="Shah S."/>
            <person name="Dougan E. K."/>
            <person name="Thang M."/>
            <person name="Chan C."/>
        </authorList>
    </citation>
    <scope>NUCLEOTIDE SEQUENCE [LARGE SCALE GENOMIC DNA]</scope>
</reference>
<evidence type="ECO:0000313" key="3">
    <source>
        <dbReference type="Proteomes" id="UP001189429"/>
    </source>
</evidence>
<evidence type="ECO:0000256" key="1">
    <source>
        <dbReference type="SAM" id="MobiDB-lite"/>
    </source>
</evidence>
<keyword evidence="3" id="KW-1185">Reference proteome</keyword>
<name>A0ABN9S993_9DINO</name>
<feature type="region of interest" description="Disordered" evidence="1">
    <location>
        <begin position="285"/>
        <end position="310"/>
    </location>
</feature>
<evidence type="ECO:0000313" key="2">
    <source>
        <dbReference type="EMBL" id="CAK0827832.1"/>
    </source>
</evidence>
<comment type="caution">
    <text evidence="2">The sequence shown here is derived from an EMBL/GenBank/DDBJ whole genome shotgun (WGS) entry which is preliminary data.</text>
</comment>